<comment type="catalytic activity">
    <reaction evidence="1">
        <text>Exonucleolytic cleavage of poly(A) to 5'-AMP.</text>
        <dbReference type="EC" id="3.1.13.4"/>
    </reaction>
</comment>
<evidence type="ECO:0000313" key="20">
    <source>
        <dbReference type="Proteomes" id="UP001165190"/>
    </source>
</evidence>
<proteinExistence type="inferred from homology"/>
<evidence type="ECO:0000256" key="8">
    <source>
        <dbReference type="ARBA" id="ARBA00022490"/>
    </source>
</evidence>
<evidence type="ECO:0000313" key="18">
    <source>
        <dbReference type="EMBL" id="GMI88180.1"/>
    </source>
</evidence>
<evidence type="ECO:0000256" key="1">
    <source>
        <dbReference type="ARBA" id="ARBA00001663"/>
    </source>
</evidence>
<evidence type="ECO:0000256" key="13">
    <source>
        <dbReference type="ARBA" id="ARBA00022884"/>
    </source>
</evidence>
<comment type="cofactor">
    <cofactor evidence="2">
        <name>a divalent metal cation</name>
        <dbReference type="ChEBI" id="CHEBI:60240"/>
    </cofactor>
</comment>
<dbReference type="Pfam" id="PF04857">
    <property type="entry name" value="CAF1"/>
    <property type="match status" value="1"/>
</dbReference>
<evidence type="ECO:0000256" key="16">
    <source>
        <dbReference type="ARBA" id="ARBA00023242"/>
    </source>
</evidence>
<keyword evidence="15" id="KW-0804">Transcription</keyword>
<dbReference type="EC" id="3.1.13.4" evidence="7"/>
<evidence type="ECO:0000256" key="17">
    <source>
        <dbReference type="ARBA" id="ARBA00025148"/>
    </source>
</evidence>
<evidence type="ECO:0000256" key="3">
    <source>
        <dbReference type="ARBA" id="ARBA00004123"/>
    </source>
</evidence>
<dbReference type="SUPFAM" id="SSF53098">
    <property type="entry name" value="Ribonuclease H-like"/>
    <property type="match status" value="1"/>
</dbReference>
<keyword evidence="16" id="KW-0539">Nucleus</keyword>
<evidence type="ECO:0000256" key="10">
    <source>
        <dbReference type="ARBA" id="ARBA00022723"/>
    </source>
</evidence>
<comment type="subcellular location">
    <subcellularLocation>
        <location evidence="4">Cytoplasm</location>
    </subcellularLocation>
    <subcellularLocation>
        <location evidence="3">Nucleus</location>
    </subcellularLocation>
</comment>
<keyword evidence="9" id="KW-0540">Nuclease</keyword>
<keyword evidence="13" id="KW-0694">RNA-binding</keyword>
<evidence type="ECO:0000256" key="9">
    <source>
        <dbReference type="ARBA" id="ARBA00022722"/>
    </source>
</evidence>
<dbReference type="Gene3D" id="3.30.420.10">
    <property type="entry name" value="Ribonuclease H-like superfamily/Ribonuclease H"/>
    <property type="match status" value="1"/>
</dbReference>
<evidence type="ECO:0000256" key="4">
    <source>
        <dbReference type="ARBA" id="ARBA00004496"/>
    </source>
</evidence>
<comment type="function">
    <text evidence="17">Ubiquitous transcription factor required for a diverse set of processes. It is a component of the CCR4 complex involved in the control of gene expression.</text>
</comment>
<organism evidence="19 20">
    <name type="scientific">Hibiscus trionum</name>
    <name type="common">Flower of an hour</name>
    <dbReference type="NCBI Taxonomy" id="183268"/>
    <lineage>
        <taxon>Eukaryota</taxon>
        <taxon>Viridiplantae</taxon>
        <taxon>Streptophyta</taxon>
        <taxon>Embryophyta</taxon>
        <taxon>Tracheophyta</taxon>
        <taxon>Spermatophyta</taxon>
        <taxon>Magnoliopsida</taxon>
        <taxon>eudicotyledons</taxon>
        <taxon>Gunneridae</taxon>
        <taxon>Pentapetalae</taxon>
        <taxon>rosids</taxon>
        <taxon>malvids</taxon>
        <taxon>Malvales</taxon>
        <taxon>Malvaceae</taxon>
        <taxon>Malvoideae</taxon>
        <taxon>Hibiscus</taxon>
    </lineage>
</organism>
<evidence type="ECO:0000313" key="19">
    <source>
        <dbReference type="EMBL" id="GMI88183.1"/>
    </source>
</evidence>
<dbReference type="GO" id="GO:0005737">
    <property type="term" value="C:cytoplasm"/>
    <property type="evidence" value="ECO:0007669"/>
    <property type="project" value="UniProtKB-SubCell"/>
</dbReference>
<reference evidence="19" key="1">
    <citation type="submission" date="2023-05" db="EMBL/GenBank/DDBJ databases">
        <title>Genome and transcriptome analyses reveal genes involved in the formation of fine ridges on petal epidermal cells in Hibiscus trionum.</title>
        <authorList>
            <person name="Koshimizu S."/>
            <person name="Masuda S."/>
            <person name="Ishii T."/>
            <person name="Shirasu K."/>
            <person name="Hoshino A."/>
            <person name="Arita M."/>
        </authorList>
    </citation>
    <scope>NUCLEOTIDE SEQUENCE</scope>
    <source>
        <strain evidence="19">Hamamatsu line</strain>
    </source>
</reference>
<dbReference type="OrthoDB" id="1164111at2759"/>
<dbReference type="Proteomes" id="UP001165190">
    <property type="component" value="Unassembled WGS sequence"/>
</dbReference>
<sequence>MEMLRKKPVVVRQVFADGLECEFALIRSVIPMFRLVSMDTEFPGTIVKQSKLIIQHGNSAIKYEYMKYNVDALKLIQLGLTLSDSEGNLPDFGTPFCYVWEFNFRDFDVDKDDSDMESIELLKRQGIDFVKNKAEGIDSRDFATLMWSSGLLRNRCCGGLTWITFHGAYDLGFLMKILTQAPLPADFDSFMQQMVHIFGGNIFDIKHTFNFLRMYGGLEKVAKLLNLTRQAGSCHQAGSDSLLTLQCFMELNKTGVFEYNTSPRMLPALALYGLVSVEDLEFF</sequence>
<comment type="subunit">
    <text evidence="6">Component of the CCR4-NOT complex, at least composed of CRR4 and CAF1 proteins.</text>
</comment>
<keyword evidence="20" id="KW-1185">Reference proteome</keyword>
<dbReference type="PANTHER" id="PTHR10797">
    <property type="entry name" value="CCR4-NOT TRANSCRIPTION COMPLEX SUBUNIT"/>
    <property type="match status" value="1"/>
</dbReference>
<dbReference type="GO" id="GO:0003723">
    <property type="term" value="F:RNA binding"/>
    <property type="evidence" value="ECO:0007669"/>
    <property type="project" value="UniProtKB-KW"/>
</dbReference>
<evidence type="ECO:0000256" key="5">
    <source>
        <dbReference type="ARBA" id="ARBA00008372"/>
    </source>
</evidence>
<name>A0A9W7I396_HIBTR</name>
<evidence type="ECO:0000256" key="2">
    <source>
        <dbReference type="ARBA" id="ARBA00001968"/>
    </source>
</evidence>
<keyword evidence="12" id="KW-0269">Exonuclease</keyword>
<dbReference type="EMBL" id="BSYR01000022">
    <property type="protein sequence ID" value="GMI88180.1"/>
    <property type="molecule type" value="Genomic_DNA"/>
</dbReference>
<dbReference type="EMBL" id="BSYR01000022">
    <property type="protein sequence ID" value="GMI88183.1"/>
    <property type="molecule type" value="Genomic_DNA"/>
</dbReference>
<dbReference type="InterPro" id="IPR036397">
    <property type="entry name" value="RNaseH_sf"/>
</dbReference>
<keyword evidence="11" id="KW-0378">Hydrolase</keyword>
<dbReference type="InterPro" id="IPR006941">
    <property type="entry name" value="RNase_CAF1"/>
</dbReference>
<keyword evidence="14" id="KW-0805">Transcription regulation</keyword>
<dbReference type="AlphaFoldDB" id="A0A9W7I396"/>
<keyword evidence="8" id="KW-0963">Cytoplasm</keyword>
<evidence type="ECO:0000256" key="7">
    <source>
        <dbReference type="ARBA" id="ARBA00012161"/>
    </source>
</evidence>
<accession>A0A9W7I396</accession>
<dbReference type="GO" id="GO:0004535">
    <property type="term" value="F:poly(A)-specific ribonuclease activity"/>
    <property type="evidence" value="ECO:0007669"/>
    <property type="project" value="UniProtKB-EC"/>
</dbReference>
<gene>
    <name evidence="18" type="ORF">HRI_002487300</name>
    <name evidence="19" type="ORF">HRI_002487600</name>
</gene>
<dbReference type="GO" id="GO:0046872">
    <property type="term" value="F:metal ion binding"/>
    <property type="evidence" value="ECO:0007669"/>
    <property type="project" value="UniProtKB-KW"/>
</dbReference>
<keyword evidence="10" id="KW-0479">Metal-binding</keyword>
<evidence type="ECO:0000256" key="6">
    <source>
        <dbReference type="ARBA" id="ARBA00011757"/>
    </source>
</evidence>
<dbReference type="GO" id="GO:0005634">
    <property type="term" value="C:nucleus"/>
    <property type="evidence" value="ECO:0007669"/>
    <property type="project" value="UniProtKB-SubCell"/>
</dbReference>
<dbReference type="InterPro" id="IPR039637">
    <property type="entry name" value="CNOT7/CNOT8/Pop2"/>
</dbReference>
<protein>
    <recommendedName>
        <fullName evidence="7">poly(A)-specific ribonuclease</fullName>
        <ecNumber evidence="7">3.1.13.4</ecNumber>
    </recommendedName>
</protein>
<dbReference type="InterPro" id="IPR012337">
    <property type="entry name" value="RNaseH-like_sf"/>
</dbReference>
<comment type="caution">
    <text evidence="19">The sequence shown here is derived from an EMBL/GenBank/DDBJ whole genome shotgun (WGS) entry which is preliminary data.</text>
</comment>
<evidence type="ECO:0000256" key="12">
    <source>
        <dbReference type="ARBA" id="ARBA00022839"/>
    </source>
</evidence>
<dbReference type="GO" id="GO:0030014">
    <property type="term" value="C:CCR4-NOT complex"/>
    <property type="evidence" value="ECO:0007669"/>
    <property type="project" value="InterPro"/>
</dbReference>
<evidence type="ECO:0000256" key="11">
    <source>
        <dbReference type="ARBA" id="ARBA00022801"/>
    </source>
</evidence>
<evidence type="ECO:0000256" key="14">
    <source>
        <dbReference type="ARBA" id="ARBA00023015"/>
    </source>
</evidence>
<evidence type="ECO:0000256" key="15">
    <source>
        <dbReference type="ARBA" id="ARBA00023163"/>
    </source>
</evidence>
<comment type="similarity">
    <text evidence="5">Belongs to the CAF1 family.</text>
</comment>